<name>A0A839EHG1_9HYPH</name>
<dbReference type="RefSeq" id="WP_182550359.1">
    <property type="nucleotide sequence ID" value="NZ_JACGXN010000005.1"/>
</dbReference>
<feature type="domain" description="HTH luxR-type" evidence="1">
    <location>
        <begin position="7"/>
        <end position="42"/>
    </location>
</feature>
<dbReference type="SUPFAM" id="SSF46894">
    <property type="entry name" value="C-terminal effector domain of the bipartite response regulators"/>
    <property type="match status" value="1"/>
</dbReference>
<dbReference type="GO" id="GO:0003677">
    <property type="term" value="F:DNA binding"/>
    <property type="evidence" value="ECO:0007669"/>
    <property type="project" value="UniProtKB-KW"/>
</dbReference>
<dbReference type="InterPro" id="IPR016032">
    <property type="entry name" value="Sig_transdc_resp-reg_C-effctor"/>
</dbReference>
<dbReference type="InterPro" id="IPR000792">
    <property type="entry name" value="Tscrpt_reg_LuxR_C"/>
</dbReference>
<evidence type="ECO:0000313" key="3">
    <source>
        <dbReference type="Proteomes" id="UP000549052"/>
    </source>
</evidence>
<keyword evidence="3" id="KW-1185">Reference proteome</keyword>
<comment type="caution">
    <text evidence="2">The sequence shown here is derived from an EMBL/GenBank/DDBJ whole genome shotgun (WGS) entry which is preliminary data.</text>
</comment>
<reference evidence="2 3" key="1">
    <citation type="submission" date="2020-07" db="EMBL/GenBank/DDBJ databases">
        <title>Genomic Encyclopedia of Type Strains, Phase IV (KMG-V): Genome sequencing to study the core and pangenomes of soil and plant-associated prokaryotes.</title>
        <authorList>
            <person name="Whitman W."/>
        </authorList>
    </citation>
    <scope>NUCLEOTIDE SEQUENCE [LARGE SCALE GENOMIC DNA]</scope>
    <source>
        <strain evidence="2 3">AN3</strain>
    </source>
</reference>
<keyword evidence="2" id="KW-0238">DNA-binding</keyword>
<dbReference type="GO" id="GO:0006355">
    <property type="term" value="P:regulation of DNA-templated transcription"/>
    <property type="evidence" value="ECO:0007669"/>
    <property type="project" value="InterPro"/>
</dbReference>
<evidence type="ECO:0000259" key="1">
    <source>
        <dbReference type="Pfam" id="PF00196"/>
    </source>
</evidence>
<dbReference type="EMBL" id="JACGXN010000005">
    <property type="protein sequence ID" value="MBA8879713.1"/>
    <property type="molecule type" value="Genomic_DNA"/>
</dbReference>
<dbReference type="Pfam" id="PF00196">
    <property type="entry name" value="GerE"/>
    <property type="match status" value="1"/>
</dbReference>
<protein>
    <submittedName>
        <fullName evidence="2">DNA-binding NarL/FixJ family response regulator</fullName>
    </submittedName>
</protein>
<dbReference type="AlphaFoldDB" id="A0A839EHG1"/>
<proteinExistence type="predicted"/>
<organism evidence="2 3">
    <name type="scientific">Phyllobacterium myrsinacearum</name>
    <dbReference type="NCBI Taxonomy" id="28101"/>
    <lineage>
        <taxon>Bacteria</taxon>
        <taxon>Pseudomonadati</taxon>
        <taxon>Pseudomonadota</taxon>
        <taxon>Alphaproteobacteria</taxon>
        <taxon>Hyphomicrobiales</taxon>
        <taxon>Phyllobacteriaceae</taxon>
        <taxon>Phyllobacterium</taxon>
    </lineage>
</organism>
<gene>
    <name evidence="2" type="ORF">FHW16_003432</name>
</gene>
<evidence type="ECO:0000313" key="2">
    <source>
        <dbReference type="EMBL" id="MBA8879713.1"/>
    </source>
</evidence>
<accession>A0A839EHG1</accession>
<sequence>MVFRLCQREILQLIEQGKSNNEIGPALDIPPFAVSIYGSALLWELDIGAAS</sequence>
<dbReference type="Proteomes" id="UP000549052">
    <property type="component" value="Unassembled WGS sequence"/>
</dbReference>